<dbReference type="RefSeq" id="WP_205293780.1">
    <property type="nucleotide sequence ID" value="NZ_CP070368.1"/>
</dbReference>
<dbReference type="Proteomes" id="UP000663629">
    <property type="component" value="Chromosome 1"/>
</dbReference>
<gene>
    <name evidence="1" type="ORF">JWJ88_09045</name>
</gene>
<organism evidence="1 2">
    <name type="scientific">Paracoccus methylovorus</name>
    <dbReference type="NCBI Taxonomy" id="2812658"/>
    <lineage>
        <taxon>Bacteria</taxon>
        <taxon>Pseudomonadati</taxon>
        <taxon>Pseudomonadota</taxon>
        <taxon>Alphaproteobacteria</taxon>
        <taxon>Rhodobacterales</taxon>
        <taxon>Paracoccaceae</taxon>
        <taxon>Paracoccus</taxon>
    </lineage>
</organism>
<evidence type="ECO:0000313" key="2">
    <source>
        <dbReference type="Proteomes" id="UP000663629"/>
    </source>
</evidence>
<protein>
    <submittedName>
        <fullName evidence="1">Uncharacterized protein</fullName>
    </submittedName>
</protein>
<reference evidence="1 2" key="1">
    <citation type="submission" date="2021-02" db="EMBL/GenBank/DDBJ databases">
        <title>Paracoccus methylovroum sp.nov., a new methanol and methylamine utilizing methylotrophic denitrifer.</title>
        <authorList>
            <person name="Timsy T."/>
            <person name="Behrendt U."/>
            <person name="Ulrich A."/>
            <person name="Spanner T."/>
            <person name="Foesel B.U."/>
            <person name="Horn M.A."/>
            <person name="Kolb S."/>
        </authorList>
    </citation>
    <scope>NUCLEOTIDE SEQUENCE [LARGE SCALE GENOMIC DNA]</scope>
    <source>
        <strain evidence="1 2">H4-D09</strain>
    </source>
</reference>
<name>A0ABX7JHL7_9RHOB</name>
<proteinExistence type="predicted"/>
<evidence type="ECO:0000313" key="1">
    <source>
        <dbReference type="EMBL" id="QRZ12753.1"/>
    </source>
</evidence>
<dbReference type="EMBL" id="CP070368">
    <property type="protein sequence ID" value="QRZ12753.1"/>
    <property type="molecule type" value="Genomic_DNA"/>
</dbReference>
<keyword evidence="2" id="KW-1185">Reference proteome</keyword>
<sequence length="102" mass="11218">MRSATLALAVSTSLVVFGGLVGRAESEPFFTAGTTPWERPAAAPVITEMQKTAEWYGSALTGVEQPYPASLRFLEDQGAWFTPFIWPGMTGPYDIRHWHDGQ</sequence>
<accession>A0ABX7JHL7</accession>